<organism evidence="6 7">
    <name type="scientific">Apolygus lucorum</name>
    <name type="common">Small green plant bug</name>
    <name type="synonym">Lygocoris lucorum</name>
    <dbReference type="NCBI Taxonomy" id="248454"/>
    <lineage>
        <taxon>Eukaryota</taxon>
        <taxon>Metazoa</taxon>
        <taxon>Ecdysozoa</taxon>
        <taxon>Arthropoda</taxon>
        <taxon>Hexapoda</taxon>
        <taxon>Insecta</taxon>
        <taxon>Pterygota</taxon>
        <taxon>Neoptera</taxon>
        <taxon>Paraneoptera</taxon>
        <taxon>Hemiptera</taxon>
        <taxon>Heteroptera</taxon>
        <taxon>Panheteroptera</taxon>
        <taxon>Cimicomorpha</taxon>
        <taxon>Miridae</taxon>
        <taxon>Mirini</taxon>
        <taxon>Apolygus</taxon>
    </lineage>
</organism>
<dbReference type="InterPro" id="IPR050235">
    <property type="entry name" value="CK1_Ser-Thr_kinase"/>
</dbReference>
<dbReference type="PROSITE" id="PS00108">
    <property type="entry name" value="PROTEIN_KINASE_ST"/>
    <property type="match status" value="1"/>
</dbReference>
<keyword evidence="4" id="KW-0808">Transferase</keyword>
<dbReference type="AlphaFoldDB" id="A0A6A4JNH4"/>
<dbReference type="InterPro" id="IPR000719">
    <property type="entry name" value="Prot_kinase_dom"/>
</dbReference>
<evidence type="ECO:0000256" key="3">
    <source>
        <dbReference type="ARBA" id="ARBA00022840"/>
    </source>
</evidence>
<keyword evidence="4" id="KW-0723">Serine/threonine-protein kinase</keyword>
<evidence type="ECO:0000256" key="2">
    <source>
        <dbReference type="ARBA" id="ARBA00022741"/>
    </source>
</evidence>
<dbReference type="InterPro" id="IPR011009">
    <property type="entry name" value="Kinase-like_dom_sf"/>
</dbReference>
<name>A0A6A4JNH4_APOLU</name>
<reference evidence="6" key="1">
    <citation type="journal article" date="2021" name="Mol. Ecol. Resour.">
        <title>Apolygus lucorum genome provides insights into omnivorousness and mesophyll feeding.</title>
        <authorList>
            <person name="Liu Y."/>
            <person name="Liu H."/>
            <person name="Wang H."/>
            <person name="Huang T."/>
            <person name="Liu B."/>
            <person name="Yang B."/>
            <person name="Yin L."/>
            <person name="Li B."/>
            <person name="Zhang Y."/>
            <person name="Zhang S."/>
            <person name="Jiang F."/>
            <person name="Zhang X."/>
            <person name="Ren Y."/>
            <person name="Wang B."/>
            <person name="Wang S."/>
            <person name="Lu Y."/>
            <person name="Wu K."/>
            <person name="Fan W."/>
            <person name="Wang G."/>
        </authorList>
    </citation>
    <scope>NUCLEOTIDE SEQUENCE</scope>
    <source>
        <strain evidence="6">12Hb</strain>
    </source>
</reference>
<dbReference type="OrthoDB" id="5800476at2759"/>
<sequence>MADSAHPLGSHPIDYDEFLQSDTDVSTCECHKRFICSCKIEGEEIIETKTTKIMLGDSIGCGNFSTIRLGLNVNTGEPCAVKLSSRHDMKGSAWTVMTNQQKEVAYLKREDDDRIIGEYKTYILLDAVEKKEQKRYYANLPIVFECGFYRDSVFMTMELLGPDLLDLFIVCDNRFSLKTVLQILLQLIKTLKYVHNCGILHRDIKPDNCMIGKKANKTENNIFLVDFGNSRELIDRRRNAHIRPKIGQSLHGNARFASLNVHLGKEVSRRDDLESLLYMMVYFLKGTLPWQGLESKDISDLWTMVADTKRITPLSILCEGLPDEFLNFARYIRKLSFFDTPDYDYWSKQFVNLYKEMKYSNINEYDWTHVINSDSESE</sequence>
<accession>A0A6A4JNH4</accession>
<comment type="similarity">
    <text evidence="4">Belongs to the protein kinase superfamily.</text>
</comment>
<evidence type="ECO:0000259" key="5">
    <source>
        <dbReference type="PROSITE" id="PS50011"/>
    </source>
</evidence>
<dbReference type="Proteomes" id="UP000466442">
    <property type="component" value="Linkage Group LG9"/>
</dbReference>
<evidence type="ECO:0000313" key="6">
    <source>
        <dbReference type="EMBL" id="KAF6205080.1"/>
    </source>
</evidence>
<keyword evidence="2 4" id="KW-0547">Nucleotide-binding</keyword>
<comment type="caution">
    <text evidence="6">The sequence shown here is derived from an EMBL/GenBank/DDBJ whole genome shotgun (WGS) entry which is preliminary data.</text>
</comment>
<dbReference type="Gene3D" id="1.10.510.10">
    <property type="entry name" value="Transferase(Phosphotransferase) domain 1"/>
    <property type="match status" value="1"/>
</dbReference>
<keyword evidence="3 4" id="KW-0067">ATP-binding</keyword>
<proteinExistence type="inferred from homology"/>
<keyword evidence="4" id="KW-0418">Kinase</keyword>
<protein>
    <recommendedName>
        <fullName evidence="1">non-specific serine/threonine protein kinase</fullName>
        <ecNumber evidence="1">2.7.11.1</ecNumber>
    </recommendedName>
</protein>
<evidence type="ECO:0000256" key="4">
    <source>
        <dbReference type="RuleBase" id="RU000304"/>
    </source>
</evidence>
<dbReference type="EC" id="2.7.11.1" evidence="1"/>
<dbReference type="SUPFAM" id="SSF56112">
    <property type="entry name" value="Protein kinase-like (PK-like)"/>
    <property type="match status" value="1"/>
</dbReference>
<gene>
    <name evidence="6" type="ORF">GE061_019247</name>
</gene>
<dbReference type="SMART" id="SM00220">
    <property type="entry name" value="S_TKc"/>
    <property type="match status" value="1"/>
</dbReference>
<dbReference type="PROSITE" id="PS00107">
    <property type="entry name" value="PROTEIN_KINASE_ATP"/>
    <property type="match status" value="1"/>
</dbReference>
<dbReference type="GO" id="GO:0004674">
    <property type="term" value="F:protein serine/threonine kinase activity"/>
    <property type="evidence" value="ECO:0007669"/>
    <property type="project" value="UniProtKB-KW"/>
</dbReference>
<evidence type="ECO:0000256" key="1">
    <source>
        <dbReference type="ARBA" id="ARBA00012513"/>
    </source>
</evidence>
<keyword evidence="7" id="KW-1185">Reference proteome</keyword>
<dbReference type="PROSITE" id="PS50011">
    <property type="entry name" value="PROTEIN_KINASE_DOM"/>
    <property type="match status" value="1"/>
</dbReference>
<dbReference type="EMBL" id="WIXP02000009">
    <property type="protein sequence ID" value="KAF6205080.1"/>
    <property type="molecule type" value="Genomic_DNA"/>
</dbReference>
<dbReference type="Pfam" id="PF00069">
    <property type="entry name" value="Pkinase"/>
    <property type="match status" value="1"/>
</dbReference>
<evidence type="ECO:0000313" key="7">
    <source>
        <dbReference type="Proteomes" id="UP000466442"/>
    </source>
</evidence>
<feature type="domain" description="Protein kinase" evidence="5">
    <location>
        <begin position="53"/>
        <end position="378"/>
    </location>
</feature>
<dbReference type="InterPro" id="IPR017441">
    <property type="entry name" value="Protein_kinase_ATP_BS"/>
</dbReference>
<dbReference type="InterPro" id="IPR008271">
    <property type="entry name" value="Ser/Thr_kinase_AS"/>
</dbReference>
<dbReference type="PANTHER" id="PTHR11909">
    <property type="entry name" value="CASEIN KINASE-RELATED"/>
    <property type="match status" value="1"/>
</dbReference>
<dbReference type="GO" id="GO:0005524">
    <property type="term" value="F:ATP binding"/>
    <property type="evidence" value="ECO:0007669"/>
    <property type="project" value="UniProtKB-UniRule"/>
</dbReference>